<dbReference type="InterPro" id="IPR001647">
    <property type="entry name" value="HTH_TetR"/>
</dbReference>
<organism evidence="4 5">
    <name type="scientific">Microbacterium trichothecenolyticum</name>
    <name type="common">Aureobacterium trichothecenolyticum</name>
    <dbReference type="NCBI Taxonomy" id="69370"/>
    <lineage>
        <taxon>Bacteria</taxon>
        <taxon>Bacillati</taxon>
        <taxon>Actinomycetota</taxon>
        <taxon>Actinomycetes</taxon>
        <taxon>Micrococcales</taxon>
        <taxon>Microbacteriaceae</taxon>
        <taxon>Microbacterium</taxon>
    </lineage>
</organism>
<dbReference type="InterPro" id="IPR009057">
    <property type="entry name" value="Homeodomain-like_sf"/>
</dbReference>
<keyword evidence="1 2" id="KW-0238">DNA-binding</keyword>
<evidence type="ECO:0000256" key="2">
    <source>
        <dbReference type="PROSITE-ProRule" id="PRU00335"/>
    </source>
</evidence>
<sequence length="193" mass="21255">MDPRKQRSRDRLYAAALRLAEDRPIASLTVTQLADAAGVHRSTFYEHAESPEALVEAALTAELDVLRDELMKDRSDAATAVATVTEGVLHHILRHVDIYRRELADGGGALHAMLSRHFRGTTETLLDRGRVEIAVPVAGATPASVSDAAARFLADGTVGIIDGWLRHPSPRVEDFLRVYLALLPDWWPHRPEA</sequence>
<reference evidence="4 5" key="1">
    <citation type="submission" date="2015-02" db="EMBL/GenBank/DDBJ databases">
        <title>Draft genome sequences of ten Microbacterium spp. with emphasis on heavy metal contaminated environments.</title>
        <authorList>
            <person name="Corretto E."/>
        </authorList>
    </citation>
    <scope>NUCLEOTIDE SEQUENCE [LARGE SCALE GENOMIC DNA]</scope>
    <source>
        <strain evidence="4 5">DSM 8608</strain>
    </source>
</reference>
<dbReference type="Gene3D" id="1.10.357.10">
    <property type="entry name" value="Tetracycline Repressor, domain 2"/>
    <property type="match status" value="1"/>
</dbReference>
<gene>
    <name evidence="4" type="ORF">RS82_01277</name>
</gene>
<comment type="caution">
    <text evidence="4">The sequence shown here is derived from an EMBL/GenBank/DDBJ whole genome shotgun (WGS) entry which is preliminary data.</text>
</comment>
<keyword evidence="5" id="KW-1185">Reference proteome</keyword>
<evidence type="ECO:0000313" key="5">
    <source>
        <dbReference type="Proteomes" id="UP000034098"/>
    </source>
</evidence>
<protein>
    <submittedName>
        <fullName evidence="4">Bacterial regulatory protein, tetR family</fullName>
    </submittedName>
</protein>
<dbReference type="OrthoDB" id="3193022at2"/>
<dbReference type="PANTHER" id="PTHR43479">
    <property type="entry name" value="ACREF/ENVCD OPERON REPRESSOR-RELATED"/>
    <property type="match status" value="1"/>
</dbReference>
<dbReference type="PANTHER" id="PTHR43479:SF11">
    <property type="entry name" value="ACREF_ENVCD OPERON REPRESSOR-RELATED"/>
    <property type="match status" value="1"/>
</dbReference>
<evidence type="ECO:0000256" key="1">
    <source>
        <dbReference type="ARBA" id="ARBA00023125"/>
    </source>
</evidence>
<proteinExistence type="predicted"/>
<evidence type="ECO:0000313" key="4">
    <source>
        <dbReference type="EMBL" id="KJL43582.1"/>
    </source>
</evidence>
<dbReference type="RefSeq" id="WP_045297738.1">
    <property type="nucleotide sequence ID" value="NZ_JYJA01000030.1"/>
</dbReference>
<dbReference type="PATRIC" id="fig|69370.6.peg.1311"/>
<name>A0A0M2HAH5_MICTR</name>
<dbReference type="EMBL" id="JYJA01000030">
    <property type="protein sequence ID" value="KJL43582.1"/>
    <property type="molecule type" value="Genomic_DNA"/>
</dbReference>
<dbReference type="AlphaFoldDB" id="A0A0M2HAH5"/>
<feature type="DNA-binding region" description="H-T-H motif" evidence="2">
    <location>
        <begin position="29"/>
        <end position="48"/>
    </location>
</feature>
<dbReference type="Proteomes" id="UP000034098">
    <property type="component" value="Unassembled WGS sequence"/>
</dbReference>
<accession>A0A0M2HAH5</accession>
<feature type="domain" description="HTH tetR-type" evidence="3">
    <location>
        <begin position="6"/>
        <end position="66"/>
    </location>
</feature>
<dbReference type="GO" id="GO:0003677">
    <property type="term" value="F:DNA binding"/>
    <property type="evidence" value="ECO:0007669"/>
    <property type="project" value="UniProtKB-UniRule"/>
</dbReference>
<dbReference type="InterPro" id="IPR050624">
    <property type="entry name" value="HTH-type_Tx_Regulator"/>
</dbReference>
<dbReference type="SUPFAM" id="SSF46689">
    <property type="entry name" value="Homeodomain-like"/>
    <property type="match status" value="1"/>
</dbReference>
<dbReference type="Pfam" id="PF00440">
    <property type="entry name" value="TetR_N"/>
    <property type="match status" value="1"/>
</dbReference>
<dbReference type="PROSITE" id="PS50977">
    <property type="entry name" value="HTH_TETR_2"/>
    <property type="match status" value="1"/>
</dbReference>
<evidence type="ECO:0000259" key="3">
    <source>
        <dbReference type="PROSITE" id="PS50977"/>
    </source>
</evidence>